<comment type="caution">
    <text evidence="8">The sequence shown here is derived from an EMBL/GenBank/DDBJ whole genome shotgun (WGS) entry which is preliminary data.</text>
</comment>
<sequence>MTGFLVFLYSILLLSITFILSNSSGQLNDEDTEFISIIGAVVDCSTRVGREEKIAMDIAVQDIYRLTGHNLALHVLDLPENSARAAFAAIDLIQNQKLEAIVGSITWHQAALVAEMVNITIERPIISLTTGLSQIVPDKELPVISMYQDISLQIECIASIIASFKWPKVIAIYEDRYSYTSDLGIITLLSASLQDSGVQLEHYSAFPTLSSLLDPNTTIQNELNKLKDTNASFKDFEVKFERKFRAEYPEDRNSQPSIFALRAYDAIWTVAKSSKMLHEKNYSKTLLQHILSSDFEGLSGRIHFTNYKLTYVPNFQIVNIVGKSYRELGFWSPEFGFTDNLVKNNSGKDKSQSGEEVLNPVYWPGGKISVPTGLSESNLLEDRGKQLRIAVPAKSMFKQFVRVSHDEIPNITYITGFSVGVFEAAVKCLRYALMYEIVPFHGSYDDMVMKVSQKVFPRGSPLALDISEAIIYLTQSGELQLLEQQMLSFPKCSTPQSDTAGIQNIGPEPFLVLFIVSGGASTVALLFACFRLLRRRWSEMNLIQSMLMGRGLWLWLAAFFFQSKQNNELEL</sequence>
<protein>
    <recommendedName>
        <fullName evidence="7">Receptor ligand binding region domain-containing protein</fullName>
    </recommendedName>
</protein>
<evidence type="ECO:0000256" key="4">
    <source>
        <dbReference type="ARBA" id="ARBA00023136"/>
    </source>
</evidence>
<dbReference type="PANTHER" id="PTHR34836">
    <property type="entry name" value="OS06G0188250 PROTEIN"/>
    <property type="match status" value="1"/>
</dbReference>
<keyword evidence="9" id="KW-1185">Reference proteome</keyword>
<dbReference type="Gene3D" id="3.40.190.10">
    <property type="entry name" value="Periplasmic binding protein-like II"/>
    <property type="match status" value="1"/>
</dbReference>
<feature type="chain" id="PRO_5035772412" description="Receptor ligand binding region domain-containing protein" evidence="6">
    <location>
        <begin position="22"/>
        <end position="571"/>
    </location>
</feature>
<dbReference type="InterPro" id="IPR001828">
    <property type="entry name" value="ANF_lig-bd_rcpt"/>
</dbReference>
<keyword evidence="3 5" id="KW-1133">Transmembrane helix</keyword>
<dbReference type="InterPro" id="IPR015683">
    <property type="entry name" value="Ionotropic_Glu_rcpt"/>
</dbReference>
<dbReference type="AlphaFoldDB" id="A0A8T2YE92"/>
<keyword evidence="6" id="KW-0732">Signal</keyword>
<dbReference type="EMBL" id="JACEGQ020000007">
    <property type="protein sequence ID" value="KAH8503376.1"/>
    <property type="molecule type" value="Genomic_DNA"/>
</dbReference>
<evidence type="ECO:0000256" key="5">
    <source>
        <dbReference type="SAM" id="Phobius"/>
    </source>
</evidence>
<feature type="transmembrane region" description="Helical" evidence="5">
    <location>
        <begin position="510"/>
        <end position="530"/>
    </location>
</feature>
<dbReference type="Pfam" id="PF01094">
    <property type="entry name" value="ANF_receptor"/>
    <property type="match status" value="2"/>
</dbReference>
<gene>
    <name evidence="8" type="ORF">H0E87_014592</name>
</gene>
<feature type="domain" description="Receptor ligand binding region" evidence="7">
    <location>
        <begin position="52"/>
        <end position="227"/>
    </location>
</feature>
<name>A0A8T2YE92_POPDE</name>
<evidence type="ECO:0000259" key="7">
    <source>
        <dbReference type="Pfam" id="PF01094"/>
    </source>
</evidence>
<feature type="signal peptide" evidence="6">
    <location>
        <begin position="1"/>
        <end position="21"/>
    </location>
</feature>
<reference evidence="8" key="1">
    <citation type="journal article" date="2021" name="J. Hered.">
        <title>Genome Assembly of Salicaceae Populus deltoides (Eastern Cottonwood) I-69 Based on Nanopore Sequencing and Hi-C Technologies.</title>
        <authorList>
            <person name="Bai S."/>
            <person name="Wu H."/>
            <person name="Zhang J."/>
            <person name="Pan Z."/>
            <person name="Zhao W."/>
            <person name="Li Z."/>
            <person name="Tong C."/>
        </authorList>
    </citation>
    <scope>NUCLEOTIDE SEQUENCE</scope>
    <source>
        <tissue evidence="8">Leaf</tissue>
    </source>
</reference>
<dbReference type="Gene3D" id="3.40.50.2300">
    <property type="match status" value="4"/>
</dbReference>
<evidence type="ECO:0000256" key="1">
    <source>
        <dbReference type="ARBA" id="ARBA00004370"/>
    </source>
</evidence>
<dbReference type="SUPFAM" id="SSF53822">
    <property type="entry name" value="Periplasmic binding protein-like I"/>
    <property type="match status" value="1"/>
</dbReference>
<dbReference type="Proteomes" id="UP000807159">
    <property type="component" value="Chromosome 7"/>
</dbReference>
<evidence type="ECO:0000256" key="3">
    <source>
        <dbReference type="ARBA" id="ARBA00022989"/>
    </source>
</evidence>
<feature type="transmembrane region" description="Helical" evidence="5">
    <location>
        <begin position="542"/>
        <end position="561"/>
    </location>
</feature>
<dbReference type="GO" id="GO:0016020">
    <property type="term" value="C:membrane"/>
    <property type="evidence" value="ECO:0007669"/>
    <property type="project" value="UniProtKB-SubCell"/>
</dbReference>
<evidence type="ECO:0000313" key="9">
    <source>
        <dbReference type="Proteomes" id="UP000807159"/>
    </source>
</evidence>
<comment type="subcellular location">
    <subcellularLocation>
        <location evidence="1">Membrane</location>
    </subcellularLocation>
</comment>
<evidence type="ECO:0000313" key="8">
    <source>
        <dbReference type="EMBL" id="KAH8503376.1"/>
    </source>
</evidence>
<proteinExistence type="predicted"/>
<evidence type="ECO:0000256" key="2">
    <source>
        <dbReference type="ARBA" id="ARBA00022692"/>
    </source>
</evidence>
<dbReference type="PANTHER" id="PTHR34836:SF1">
    <property type="entry name" value="OS09G0428600 PROTEIN"/>
    <property type="match status" value="1"/>
</dbReference>
<dbReference type="InterPro" id="IPR028082">
    <property type="entry name" value="Peripla_BP_I"/>
</dbReference>
<keyword evidence="2 5" id="KW-0812">Transmembrane</keyword>
<feature type="domain" description="Receptor ligand binding region" evidence="7">
    <location>
        <begin position="245"/>
        <end position="322"/>
    </location>
</feature>
<evidence type="ECO:0000256" key="6">
    <source>
        <dbReference type="SAM" id="SignalP"/>
    </source>
</evidence>
<accession>A0A8T2YE92</accession>
<keyword evidence="4 5" id="KW-0472">Membrane</keyword>
<organism evidence="8 9">
    <name type="scientific">Populus deltoides</name>
    <name type="common">Eastern poplar</name>
    <name type="synonym">Eastern cottonwood</name>
    <dbReference type="NCBI Taxonomy" id="3696"/>
    <lineage>
        <taxon>Eukaryota</taxon>
        <taxon>Viridiplantae</taxon>
        <taxon>Streptophyta</taxon>
        <taxon>Embryophyta</taxon>
        <taxon>Tracheophyta</taxon>
        <taxon>Spermatophyta</taxon>
        <taxon>Magnoliopsida</taxon>
        <taxon>eudicotyledons</taxon>
        <taxon>Gunneridae</taxon>
        <taxon>Pentapetalae</taxon>
        <taxon>rosids</taxon>
        <taxon>fabids</taxon>
        <taxon>Malpighiales</taxon>
        <taxon>Salicaceae</taxon>
        <taxon>Saliceae</taxon>
        <taxon>Populus</taxon>
    </lineage>
</organism>